<feature type="compositionally biased region" description="Basic and acidic residues" evidence="1">
    <location>
        <begin position="24"/>
        <end position="39"/>
    </location>
</feature>
<dbReference type="Gene3D" id="2.30.30.1060">
    <property type="match status" value="1"/>
</dbReference>
<comment type="caution">
    <text evidence="3">The sequence shown here is derived from an EMBL/GenBank/DDBJ whole genome shotgun (WGS) entry which is preliminary data.</text>
</comment>
<protein>
    <recommendedName>
        <fullName evidence="2">Hypervirulence associated protein TUDOR domain-containing protein</fullName>
    </recommendedName>
</protein>
<dbReference type="EMBL" id="BOOA01000098">
    <property type="protein sequence ID" value="GIH28867.1"/>
    <property type="molecule type" value="Genomic_DNA"/>
</dbReference>
<gene>
    <name evidence="3" type="ORF">Aph01nite_71770</name>
</gene>
<proteinExistence type="predicted"/>
<feature type="compositionally biased region" description="Basic and acidic residues" evidence="1">
    <location>
        <begin position="48"/>
        <end position="72"/>
    </location>
</feature>
<keyword evidence="4" id="KW-1185">Reference proteome</keyword>
<feature type="region of interest" description="Disordered" evidence="1">
    <location>
        <begin position="1"/>
        <end position="72"/>
    </location>
</feature>
<dbReference type="InterPro" id="IPR021331">
    <property type="entry name" value="Hva1_TUDOR"/>
</dbReference>
<dbReference type="Proteomes" id="UP000640052">
    <property type="component" value="Unassembled WGS sequence"/>
</dbReference>
<dbReference type="RefSeq" id="WP_204045486.1">
    <property type="nucleotide sequence ID" value="NZ_BOOA01000098.1"/>
</dbReference>
<evidence type="ECO:0000313" key="3">
    <source>
        <dbReference type="EMBL" id="GIH28867.1"/>
    </source>
</evidence>
<evidence type="ECO:0000256" key="1">
    <source>
        <dbReference type="SAM" id="MobiDB-lite"/>
    </source>
</evidence>
<sequence>MTKKSKPSKGDEVTWRSHGQTVHGKVEKKITRRTEDSGRTVDASSEEPQYRVRSDKSGKTAVHKAEALDDDR</sequence>
<dbReference type="Pfam" id="PF11160">
    <property type="entry name" value="Hva1_TUDOR"/>
    <property type="match status" value="1"/>
</dbReference>
<feature type="domain" description="Hypervirulence associated protein TUDOR" evidence="2">
    <location>
        <begin position="10"/>
        <end position="68"/>
    </location>
</feature>
<dbReference type="AlphaFoldDB" id="A0A919QH62"/>
<evidence type="ECO:0000259" key="2">
    <source>
        <dbReference type="Pfam" id="PF11160"/>
    </source>
</evidence>
<evidence type="ECO:0000313" key="4">
    <source>
        <dbReference type="Proteomes" id="UP000640052"/>
    </source>
</evidence>
<accession>A0A919QH62</accession>
<name>A0A919QH62_9ACTN</name>
<reference evidence="3" key="1">
    <citation type="submission" date="2021-01" db="EMBL/GenBank/DDBJ databases">
        <title>Whole genome shotgun sequence of Acrocarpospora phusangensis NBRC 108782.</title>
        <authorList>
            <person name="Komaki H."/>
            <person name="Tamura T."/>
        </authorList>
    </citation>
    <scope>NUCLEOTIDE SEQUENCE</scope>
    <source>
        <strain evidence="3">NBRC 108782</strain>
    </source>
</reference>
<organism evidence="3 4">
    <name type="scientific">Acrocarpospora phusangensis</name>
    <dbReference type="NCBI Taxonomy" id="1070424"/>
    <lineage>
        <taxon>Bacteria</taxon>
        <taxon>Bacillati</taxon>
        <taxon>Actinomycetota</taxon>
        <taxon>Actinomycetes</taxon>
        <taxon>Streptosporangiales</taxon>
        <taxon>Streptosporangiaceae</taxon>
        <taxon>Acrocarpospora</taxon>
    </lineage>
</organism>